<feature type="signal peptide" evidence="1">
    <location>
        <begin position="1"/>
        <end position="23"/>
    </location>
</feature>
<comment type="caution">
    <text evidence="2">The sequence shown here is derived from an EMBL/GenBank/DDBJ whole genome shotgun (WGS) entry which is preliminary data.</text>
</comment>
<name>A0ABR4I3Z8_9EURO</name>
<keyword evidence="3" id="KW-1185">Reference proteome</keyword>
<evidence type="ECO:0000313" key="2">
    <source>
        <dbReference type="EMBL" id="KAL2822483.1"/>
    </source>
</evidence>
<feature type="chain" id="PRO_5047327824" evidence="1">
    <location>
        <begin position="24"/>
        <end position="110"/>
    </location>
</feature>
<dbReference type="EMBL" id="JBFXLT010000002">
    <property type="protein sequence ID" value="KAL2822483.1"/>
    <property type="molecule type" value="Genomic_DNA"/>
</dbReference>
<sequence>MKFTITTAATTLLSLALPLTTTAWTVTTGYWAGSETDYCTPASLSQGQDITVSDLLSNQRVFFFSDDECETLEFSVTEPGTIQLKSDIRSFQVLEFDNGSGEGENMPDLR</sequence>
<evidence type="ECO:0000313" key="3">
    <source>
        <dbReference type="Proteomes" id="UP001610334"/>
    </source>
</evidence>
<gene>
    <name evidence="2" type="ORF">BJX63DRAFT_121959</name>
</gene>
<organism evidence="2 3">
    <name type="scientific">Aspergillus granulosus</name>
    <dbReference type="NCBI Taxonomy" id="176169"/>
    <lineage>
        <taxon>Eukaryota</taxon>
        <taxon>Fungi</taxon>
        <taxon>Dikarya</taxon>
        <taxon>Ascomycota</taxon>
        <taxon>Pezizomycotina</taxon>
        <taxon>Eurotiomycetes</taxon>
        <taxon>Eurotiomycetidae</taxon>
        <taxon>Eurotiales</taxon>
        <taxon>Aspergillaceae</taxon>
        <taxon>Aspergillus</taxon>
        <taxon>Aspergillus subgen. Nidulantes</taxon>
    </lineage>
</organism>
<protein>
    <submittedName>
        <fullName evidence="2">Uncharacterized protein</fullName>
    </submittedName>
</protein>
<reference evidence="2 3" key="1">
    <citation type="submission" date="2024-07" db="EMBL/GenBank/DDBJ databases">
        <title>Section-level genome sequencing and comparative genomics of Aspergillus sections Usti and Cavernicolus.</title>
        <authorList>
            <consortium name="Lawrence Berkeley National Laboratory"/>
            <person name="Nybo J.L."/>
            <person name="Vesth T.C."/>
            <person name="Theobald S."/>
            <person name="Frisvad J.C."/>
            <person name="Larsen T.O."/>
            <person name="Kjaerboelling I."/>
            <person name="Rothschild-Mancinelli K."/>
            <person name="Lyhne E.K."/>
            <person name="Kogle M.E."/>
            <person name="Barry K."/>
            <person name="Clum A."/>
            <person name="Na H."/>
            <person name="Ledsgaard L."/>
            <person name="Lin J."/>
            <person name="Lipzen A."/>
            <person name="Kuo A."/>
            <person name="Riley R."/>
            <person name="Mondo S."/>
            <person name="Labutti K."/>
            <person name="Haridas S."/>
            <person name="Pangalinan J."/>
            <person name="Salamov A.A."/>
            <person name="Simmons B.A."/>
            <person name="Magnuson J.K."/>
            <person name="Chen J."/>
            <person name="Drula E."/>
            <person name="Henrissat B."/>
            <person name="Wiebenga A."/>
            <person name="Lubbers R.J."/>
            <person name="Gomes A.C."/>
            <person name="Makela M.R."/>
            <person name="Stajich J."/>
            <person name="Grigoriev I.V."/>
            <person name="Mortensen U.H."/>
            <person name="De Vries R.P."/>
            <person name="Baker S.E."/>
            <person name="Andersen M.R."/>
        </authorList>
    </citation>
    <scope>NUCLEOTIDE SEQUENCE [LARGE SCALE GENOMIC DNA]</scope>
    <source>
        <strain evidence="2 3">CBS 588.65</strain>
    </source>
</reference>
<proteinExistence type="predicted"/>
<keyword evidence="1" id="KW-0732">Signal</keyword>
<accession>A0ABR4I3Z8</accession>
<evidence type="ECO:0000256" key="1">
    <source>
        <dbReference type="SAM" id="SignalP"/>
    </source>
</evidence>
<dbReference type="Proteomes" id="UP001610334">
    <property type="component" value="Unassembled WGS sequence"/>
</dbReference>